<dbReference type="OrthoDB" id="5146350at2759"/>
<proteinExistence type="predicted"/>
<protein>
    <submittedName>
        <fullName evidence="1">Uncharacterized protein</fullName>
    </submittedName>
</protein>
<accession>A0A166V2N4</accession>
<evidence type="ECO:0000313" key="2">
    <source>
        <dbReference type="Proteomes" id="UP000078544"/>
    </source>
</evidence>
<name>A0A166V2N4_9HYPO</name>
<dbReference type="EMBL" id="AZGY01000001">
    <property type="protein sequence ID" value="OAA33210.1"/>
    <property type="molecule type" value="Genomic_DNA"/>
</dbReference>
<dbReference type="Proteomes" id="UP000078544">
    <property type="component" value="Unassembled WGS sequence"/>
</dbReference>
<sequence length="563" mass="64603">MPTLGQVTLNDGSFYAPYESLNDHEQMPQFLPRTQWPLEENSLASEKAKINTDIDWNDDQQVSQLHASISNPGSQPGAYQHLRPMQPFDNLHLEYGDVSWYTHVAILHTFLHRTLAASRHVSVAEMRAMLRVVSYGIHKSTTFFRPWQVVGVPKIVPERLAPDKFEEAWNPCFDMATKIGRFVDGHDIRGTNYCKVRVWSRRFVVVPVIHGRYQWSMTIFDRYQRQLYIFDCGNAEYKRERVLACVHFWIEFWNALGMAYTFSYFVPDVMKQPAVEESGLLCIVWLMNSLRNGVGKQMSAQDPGAVRLDVDVCEPTQRLPMVSSLYLRDWAPDGCRALSRALMAVRRILRVMVCNELGLRTHQVMTKEYANPAGDPFPSAWSRLSVIILALRDHDRQGPSIPSSGFWTGNGGPCFALPMATEVAPYNVHQERRHHPPSDETMSPIETRPYFLHKPYLESLEWPAGMVYTPEHPIRRPLPAIHLAANNLRLWANLEQGKHFKIDLVNEFARRGYEDLEQSMDIIIDSIDIVDDQAGDFLLRCILIVGVDGGRFVRHPVAYAVRR</sequence>
<evidence type="ECO:0000313" key="1">
    <source>
        <dbReference type="EMBL" id="OAA33210.1"/>
    </source>
</evidence>
<dbReference type="STRING" id="1081109.A0A166V2N4"/>
<dbReference type="AlphaFoldDB" id="A0A166V2N4"/>
<gene>
    <name evidence="1" type="ORF">AAL_00675</name>
</gene>
<reference evidence="1 2" key="1">
    <citation type="journal article" date="2016" name="Genome Biol. Evol.">
        <title>Divergent and convergent evolution of fungal pathogenicity.</title>
        <authorList>
            <person name="Shang Y."/>
            <person name="Xiao G."/>
            <person name="Zheng P."/>
            <person name="Cen K."/>
            <person name="Zhan S."/>
            <person name="Wang C."/>
        </authorList>
    </citation>
    <scope>NUCLEOTIDE SEQUENCE [LARGE SCALE GENOMIC DNA]</scope>
    <source>
        <strain evidence="1 2">RCEF 2490</strain>
    </source>
</reference>
<comment type="caution">
    <text evidence="1">The sequence shown here is derived from an EMBL/GenBank/DDBJ whole genome shotgun (WGS) entry which is preliminary data.</text>
</comment>
<organism evidence="1 2">
    <name type="scientific">Moelleriella libera RCEF 2490</name>
    <dbReference type="NCBI Taxonomy" id="1081109"/>
    <lineage>
        <taxon>Eukaryota</taxon>
        <taxon>Fungi</taxon>
        <taxon>Dikarya</taxon>
        <taxon>Ascomycota</taxon>
        <taxon>Pezizomycotina</taxon>
        <taxon>Sordariomycetes</taxon>
        <taxon>Hypocreomycetidae</taxon>
        <taxon>Hypocreales</taxon>
        <taxon>Clavicipitaceae</taxon>
        <taxon>Moelleriella</taxon>
    </lineage>
</organism>
<keyword evidence="2" id="KW-1185">Reference proteome</keyword>